<proteinExistence type="predicted"/>
<reference evidence="2" key="1">
    <citation type="journal article" date="2019" name="bioRxiv">
        <title>The Genome of the Zebra Mussel, Dreissena polymorpha: A Resource for Invasive Species Research.</title>
        <authorList>
            <person name="McCartney M.A."/>
            <person name="Auch B."/>
            <person name="Kono T."/>
            <person name="Mallez S."/>
            <person name="Zhang Y."/>
            <person name="Obille A."/>
            <person name="Becker A."/>
            <person name="Abrahante J.E."/>
            <person name="Garbe J."/>
            <person name="Badalamenti J.P."/>
            <person name="Herman A."/>
            <person name="Mangelson H."/>
            <person name="Liachko I."/>
            <person name="Sullivan S."/>
            <person name="Sone E.D."/>
            <person name="Koren S."/>
            <person name="Silverstein K.A.T."/>
            <person name="Beckman K.B."/>
            <person name="Gohl D.M."/>
        </authorList>
    </citation>
    <scope>NUCLEOTIDE SEQUENCE</scope>
    <source>
        <strain evidence="2">Duluth1</strain>
        <tissue evidence="2">Whole animal</tissue>
    </source>
</reference>
<reference evidence="2" key="2">
    <citation type="submission" date="2020-11" db="EMBL/GenBank/DDBJ databases">
        <authorList>
            <person name="McCartney M.A."/>
            <person name="Auch B."/>
            <person name="Kono T."/>
            <person name="Mallez S."/>
            <person name="Becker A."/>
            <person name="Gohl D.M."/>
            <person name="Silverstein K.A.T."/>
            <person name="Koren S."/>
            <person name="Bechman K.B."/>
            <person name="Herman A."/>
            <person name="Abrahante J.E."/>
            <person name="Garbe J."/>
        </authorList>
    </citation>
    <scope>NUCLEOTIDE SEQUENCE</scope>
    <source>
        <strain evidence="2">Duluth1</strain>
        <tissue evidence="2">Whole animal</tissue>
    </source>
</reference>
<evidence type="ECO:0000313" key="2">
    <source>
        <dbReference type="EMBL" id="KAH3777561.1"/>
    </source>
</evidence>
<gene>
    <name evidence="2" type="ORF">DPMN_179008</name>
</gene>
<feature type="region of interest" description="Disordered" evidence="1">
    <location>
        <begin position="1"/>
        <end position="26"/>
    </location>
</feature>
<sequence>MWSNESEDTNEKGERENKRANESYRVRDNDQCDDKLKDIANLEELSSRTRRIHHSKGIQADPKKIDVIANWSVTSTVKRDDFQLSREHVTVPNLSEIGKTMCGGPVSSFWTGCTLITTRR</sequence>
<evidence type="ECO:0000256" key="1">
    <source>
        <dbReference type="SAM" id="MobiDB-lite"/>
    </source>
</evidence>
<dbReference type="Proteomes" id="UP000828390">
    <property type="component" value="Unassembled WGS sequence"/>
</dbReference>
<evidence type="ECO:0000313" key="3">
    <source>
        <dbReference type="Proteomes" id="UP000828390"/>
    </source>
</evidence>
<organism evidence="2 3">
    <name type="scientific">Dreissena polymorpha</name>
    <name type="common">Zebra mussel</name>
    <name type="synonym">Mytilus polymorpha</name>
    <dbReference type="NCBI Taxonomy" id="45954"/>
    <lineage>
        <taxon>Eukaryota</taxon>
        <taxon>Metazoa</taxon>
        <taxon>Spiralia</taxon>
        <taxon>Lophotrochozoa</taxon>
        <taxon>Mollusca</taxon>
        <taxon>Bivalvia</taxon>
        <taxon>Autobranchia</taxon>
        <taxon>Heteroconchia</taxon>
        <taxon>Euheterodonta</taxon>
        <taxon>Imparidentia</taxon>
        <taxon>Neoheterodontei</taxon>
        <taxon>Myida</taxon>
        <taxon>Dreissenoidea</taxon>
        <taxon>Dreissenidae</taxon>
        <taxon>Dreissena</taxon>
    </lineage>
</organism>
<dbReference type="EMBL" id="JAIWYP010000009">
    <property type="protein sequence ID" value="KAH3777561.1"/>
    <property type="molecule type" value="Genomic_DNA"/>
</dbReference>
<feature type="compositionally biased region" description="Basic and acidic residues" evidence="1">
    <location>
        <begin position="9"/>
        <end position="26"/>
    </location>
</feature>
<accession>A0A9D4IJ65</accession>
<dbReference type="AlphaFoldDB" id="A0A9D4IJ65"/>
<comment type="caution">
    <text evidence="2">The sequence shown here is derived from an EMBL/GenBank/DDBJ whole genome shotgun (WGS) entry which is preliminary data.</text>
</comment>
<name>A0A9D4IJ65_DREPO</name>
<keyword evidence="3" id="KW-1185">Reference proteome</keyword>
<protein>
    <submittedName>
        <fullName evidence="2">Uncharacterized protein</fullName>
    </submittedName>
</protein>